<feature type="domain" description="Restriction endonuclease type IV Mrr" evidence="1">
    <location>
        <begin position="202"/>
        <end position="317"/>
    </location>
</feature>
<accession>A0ABQ5T3L5</accession>
<gene>
    <name evidence="3" type="ORF">GCM10017620_01500</name>
</gene>
<sequence>MHGQLHMLVLTSSMNDPDWPDAIDREHGVFTYFGDNKKPGRELHETGRHGNLILRKIFAAARSGATGRAETPPIFLFASTGVRRDVQFLGLAVPGASDLDASEDLVAIWRIADGDRFQNYRARFTVLNAPVISRAWIDTIVAGERDDRLAPDTWRQWISTGRRNPLLATRSLEWRTSREQLPQDREGQAMISALHDHFKDRPHAFEHCAVAIARLMMPEITTLDVTRPSRDGGRDAIGQMRVGQGASGILVDFALEAKCYGTRAVGVRDVSRLISRLRHRQFGVLVTTTCLDRQAYKEIKEDGHPIVVIAAADIVELFRRHGRGTAALVGKWLCEDFPSNS</sequence>
<evidence type="ECO:0000313" key="4">
    <source>
        <dbReference type="Proteomes" id="UP001143509"/>
    </source>
</evidence>
<keyword evidence="3" id="KW-0540">Nuclease</keyword>
<evidence type="ECO:0000313" key="3">
    <source>
        <dbReference type="EMBL" id="GLK47177.1"/>
    </source>
</evidence>
<proteinExistence type="predicted"/>
<dbReference type="GO" id="GO:0004519">
    <property type="term" value="F:endonuclease activity"/>
    <property type="evidence" value="ECO:0007669"/>
    <property type="project" value="UniProtKB-KW"/>
</dbReference>
<comment type="caution">
    <text evidence="3">The sequence shown here is derived from an EMBL/GenBank/DDBJ whole genome shotgun (WGS) entry which is preliminary data.</text>
</comment>
<keyword evidence="3" id="KW-0378">Hydrolase</keyword>
<reference evidence="3" key="2">
    <citation type="submission" date="2023-01" db="EMBL/GenBank/DDBJ databases">
        <authorList>
            <person name="Sun Q."/>
            <person name="Evtushenko L."/>
        </authorList>
    </citation>
    <scope>NUCLEOTIDE SEQUENCE</scope>
    <source>
        <strain evidence="3">VKM B-1499</strain>
    </source>
</reference>
<reference evidence="3" key="1">
    <citation type="journal article" date="2014" name="Int. J. Syst. Evol. Microbiol.">
        <title>Complete genome of a new Firmicutes species belonging to the dominant human colonic microbiota ('Ruminococcus bicirculans') reveals two chromosomes and a selective capacity to utilize plant glucans.</title>
        <authorList>
            <consortium name="NISC Comparative Sequencing Program"/>
            <person name="Wegmann U."/>
            <person name="Louis P."/>
            <person name="Goesmann A."/>
            <person name="Henrissat B."/>
            <person name="Duncan S.H."/>
            <person name="Flint H.J."/>
        </authorList>
    </citation>
    <scope>NUCLEOTIDE SEQUENCE</scope>
    <source>
        <strain evidence="3">VKM B-1499</strain>
    </source>
</reference>
<dbReference type="Pfam" id="PF04471">
    <property type="entry name" value="Mrr_cat"/>
    <property type="match status" value="1"/>
</dbReference>
<feature type="domain" description="Restriction endonuclease AspBHI N-terminal" evidence="2">
    <location>
        <begin position="4"/>
        <end position="161"/>
    </location>
</feature>
<dbReference type="Gene3D" id="3.40.1350.10">
    <property type="match status" value="1"/>
</dbReference>
<keyword evidence="3" id="KW-0255">Endonuclease</keyword>
<evidence type="ECO:0000259" key="1">
    <source>
        <dbReference type="Pfam" id="PF04471"/>
    </source>
</evidence>
<organism evidence="3 4">
    <name type="scientific">Brevundimonas intermedia</name>
    <dbReference type="NCBI Taxonomy" id="74315"/>
    <lineage>
        <taxon>Bacteria</taxon>
        <taxon>Pseudomonadati</taxon>
        <taxon>Pseudomonadota</taxon>
        <taxon>Alphaproteobacteria</taxon>
        <taxon>Caulobacterales</taxon>
        <taxon>Caulobacteraceae</taxon>
        <taxon>Brevundimonas</taxon>
    </lineage>
</organism>
<dbReference type="Pfam" id="PF18062">
    <property type="entry name" value="RE_AspBHI_N"/>
    <property type="match status" value="1"/>
</dbReference>
<dbReference type="Gene3D" id="2.30.280.20">
    <property type="match status" value="1"/>
</dbReference>
<keyword evidence="4" id="KW-1185">Reference proteome</keyword>
<evidence type="ECO:0000259" key="2">
    <source>
        <dbReference type="Pfam" id="PF18062"/>
    </source>
</evidence>
<protein>
    <submittedName>
        <fullName evidence="3">Restriction endonuclease</fullName>
    </submittedName>
</protein>
<dbReference type="InterPro" id="IPR007560">
    <property type="entry name" value="Restrct_endonuc_IV_Mrr"/>
</dbReference>
<name>A0ABQ5T3L5_9CAUL</name>
<dbReference type="InterPro" id="IPR041409">
    <property type="entry name" value="RE_AspBHI_N"/>
</dbReference>
<dbReference type="Proteomes" id="UP001143509">
    <property type="component" value="Unassembled WGS sequence"/>
</dbReference>
<dbReference type="EMBL" id="BSFD01000001">
    <property type="protein sequence ID" value="GLK47177.1"/>
    <property type="molecule type" value="Genomic_DNA"/>
</dbReference>
<dbReference type="InterPro" id="IPR011856">
    <property type="entry name" value="tRNA_endonuc-like_dom_sf"/>
</dbReference>